<feature type="compositionally biased region" description="Low complexity" evidence="1">
    <location>
        <begin position="108"/>
        <end position="128"/>
    </location>
</feature>
<dbReference type="Proteomes" id="UP001143981">
    <property type="component" value="Unassembled WGS sequence"/>
</dbReference>
<sequence>ADVSNVRAGRVGGRWRGRRGALRLGGQAVHRRQRVAVPARDARAQPSRRAGPGPDMAVRSGAVQTRLRGGEWDWGGADDATGRADLGRLGGCGDTDIAAVRRSDRGEPGVPAAARRSGGAARGAPGCG</sequence>
<feature type="non-terminal residue" evidence="2">
    <location>
        <position position="1"/>
    </location>
</feature>
<dbReference type="EMBL" id="JANBOI010003288">
    <property type="protein sequence ID" value="KAJ1718666.1"/>
    <property type="molecule type" value="Genomic_DNA"/>
</dbReference>
<name>A0A9W7XQB2_9FUNG</name>
<keyword evidence="3" id="KW-1185">Reference proteome</keyword>
<evidence type="ECO:0000313" key="2">
    <source>
        <dbReference type="EMBL" id="KAJ1718666.1"/>
    </source>
</evidence>
<organism evidence="2 3">
    <name type="scientific">Coemansia biformis</name>
    <dbReference type="NCBI Taxonomy" id="1286918"/>
    <lineage>
        <taxon>Eukaryota</taxon>
        <taxon>Fungi</taxon>
        <taxon>Fungi incertae sedis</taxon>
        <taxon>Zoopagomycota</taxon>
        <taxon>Kickxellomycotina</taxon>
        <taxon>Kickxellomycetes</taxon>
        <taxon>Kickxellales</taxon>
        <taxon>Kickxellaceae</taxon>
        <taxon>Coemansia</taxon>
    </lineage>
</organism>
<reference evidence="2" key="1">
    <citation type="submission" date="2022-07" db="EMBL/GenBank/DDBJ databases">
        <title>Phylogenomic reconstructions and comparative analyses of Kickxellomycotina fungi.</title>
        <authorList>
            <person name="Reynolds N.K."/>
            <person name="Stajich J.E."/>
            <person name="Barry K."/>
            <person name="Grigoriev I.V."/>
            <person name="Crous P."/>
            <person name="Smith M.E."/>
        </authorList>
    </citation>
    <scope>NUCLEOTIDE SEQUENCE</scope>
    <source>
        <strain evidence="2">BCRC 34381</strain>
    </source>
</reference>
<comment type="caution">
    <text evidence="2">The sequence shown here is derived from an EMBL/GenBank/DDBJ whole genome shotgun (WGS) entry which is preliminary data.</text>
</comment>
<accession>A0A9W7XQB2</accession>
<evidence type="ECO:0000313" key="3">
    <source>
        <dbReference type="Proteomes" id="UP001143981"/>
    </source>
</evidence>
<evidence type="ECO:0000256" key="1">
    <source>
        <dbReference type="SAM" id="MobiDB-lite"/>
    </source>
</evidence>
<feature type="region of interest" description="Disordered" evidence="1">
    <location>
        <begin position="26"/>
        <end position="58"/>
    </location>
</feature>
<feature type="non-terminal residue" evidence="2">
    <location>
        <position position="128"/>
    </location>
</feature>
<feature type="region of interest" description="Disordered" evidence="1">
    <location>
        <begin position="103"/>
        <end position="128"/>
    </location>
</feature>
<gene>
    <name evidence="2" type="ORF">LPJ61_006523</name>
</gene>
<dbReference type="AlphaFoldDB" id="A0A9W7XQB2"/>
<protein>
    <submittedName>
        <fullName evidence="2">Uncharacterized protein</fullName>
    </submittedName>
</protein>
<proteinExistence type="predicted"/>